<dbReference type="EMBL" id="CM009297">
    <property type="protein sequence ID" value="RQO95019.1"/>
    <property type="molecule type" value="Genomic_DNA"/>
</dbReference>
<protein>
    <submittedName>
        <fullName evidence="1">Uncharacterized protein</fullName>
    </submittedName>
</protein>
<accession>A0A3N7FGW2</accession>
<evidence type="ECO:0000313" key="1">
    <source>
        <dbReference type="EMBL" id="RQO95019.1"/>
    </source>
</evidence>
<dbReference type="AlphaFoldDB" id="A0A3N7FGW2"/>
<evidence type="ECO:0000313" key="2">
    <source>
        <dbReference type="Proteomes" id="UP000006729"/>
    </source>
</evidence>
<sequence length="73" mass="8180">MLEATLSQMSNCKPAAHFKRLGQSVGCSCYLQTKTPLQEKRKFNCIQSYRKQHGPDGHVDWVPIASPIMLSTS</sequence>
<reference evidence="1 2" key="1">
    <citation type="journal article" date="2006" name="Science">
        <title>The genome of black cottonwood, Populus trichocarpa (Torr. &amp; Gray).</title>
        <authorList>
            <person name="Tuskan G.A."/>
            <person name="Difazio S."/>
            <person name="Jansson S."/>
            <person name="Bohlmann J."/>
            <person name="Grigoriev I."/>
            <person name="Hellsten U."/>
            <person name="Putnam N."/>
            <person name="Ralph S."/>
            <person name="Rombauts S."/>
            <person name="Salamov A."/>
            <person name="Schein J."/>
            <person name="Sterck L."/>
            <person name="Aerts A."/>
            <person name="Bhalerao R.R."/>
            <person name="Bhalerao R.P."/>
            <person name="Blaudez D."/>
            <person name="Boerjan W."/>
            <person name="Brun A."/>
            <person name="Brunner A."/>
            <person name="Busov V."/>
            <person name="Campbell M."/>
            <person name="Carlson J."/>
            <person name="Chalot M."/>
            <person name="Chapman J."/>
            <person name="Chen G.L."/>
            <person name="Cooper D."/>
            <person name="Coutinho P.M."/>
            <person name="Couturier J."/>
            <person name="Covert S."/>
            <person name="Cronk Q."/>
            <person name="Cunningham R."/>
            <person name="Davis J."/>
            <person name="Degroeve S."/>
            <person name="Dejardin A."/>
            <person name="Depamphilis C."/>
            <person name="Detter J."/>
            <person name="Dirks B."/>
            <person name="Dubchak I."/>
            <person name="Duplessis S."/>
            <person name="Ehlting J."/>
            <person name="Ellis B."/>
            <person name="Gendler K."/>
            <person name="Goodstein D."/>
            <person name="Gribskov M."/>
            <person name="Grimwood J."/>
            <person name="Groover A."/>
            <person name="Gunter L."/>
            <person name="Hamberger B."/>
            <person name="Heinze B."/>
            <person name="Helariutta Y."/>
            <person name="Henrissat B."/>
            <person name="Holligan D."/>
            <person name="Holt R."/>
            <person name="Huang W."/>
            <person name="Islam-Faridi N."/>
            <person name="Jones S."/>
            <person name="Jones-Rhoades M."/>
            <person name="Jorgensen R."/>
            <person name="Joshi C."/>
            <person name="Kangasjarvi J."/>
            <person name="Karlsson J."/>
            <person name="Kelleher C."/>
            <person name="Kirkpatrick R."/>
            <person name="Kirst M."/>
            <person name="Kohler A."/>
            <person name="Kalluri U."/>
            <person name="Larimer F."/>
            <person name="Leebens-Mack J."/>
            <person name="Leple J.C."/>
            <person name="Locascio P."/>
            <person name="Lou Y."/>
            <person name="Lucas S."/>
            <person name="Martin F."/>
            <person name="Montanini B."/>
            <person name="Napoli C."/>
            <person name="Nelson D.R."/>
            <person name="Nelson C."/>
            <person name="Nieminen K."/>
            <person name="Nilsson O."/>
            <person name="Pereda V."/>
            <person name="Peter G."/>
            <person name="Philippe R."/>
            <person name="Pilate G."/>
            <person name="Poliakov A."/>
            <person name="Razumovskaya J."/>
            <person name="Richardson P."/>
            <person name="Rinaldi C."/>
            <person name="Ritland K."/>
            <person name="Rouze P."/>
            <person name="Ryaboy D."/>
            <person name="Schmutz J."/>
            <person name="Schrader J."/>
            <person name="Segerman B."/>
            <person name="Shin H."/>
            <person name="Siddiqui A."/>
            <person name="Sterky F."/>
            <person name="Terry A."/>
            <person name="Tsai C.J."/>
            <person name="Uberbacher E."/>
            <person name="Unneberg P."/>
            <person name="Vahala J."/>
            <person name="Wall K."/>
            <person name="Wessler S."/>
            <person name="Yang G."/>
            <person name="Yin T."/>
            <person name="Douglas C."/>
            <person name="Marra M."/>
            <person name="Sandberg G."/>
            <person name="Van de Peer Y."/>
            <person name="Rokhsar D."/>
        </authorList>
    </citation>
    <scope>NUCLEOTIDE SEQUENCE [LARGE SCALE GENOMIC DNA]</scope>
    <source>
        <strain evidence="2">cv. Nisqually</strain>
    </source>
</reference>
<dbReference type="Proteomes" id="UP000006729">
    <property type="component" value="Chromosome 8"/>
</dbReference>
<gene>
    <name evidence="1" type="ORF">POPTR_008G204050</name>
</gene>
<proteinExistence type="predicted"/>
<organism evidence="1 2">
    <name type="scientific">Populus trichocarpa</name>
    <name type="common">Western balsam poplar</name>
    <name type="synonym">Populus balsamifera subsp. trichocarpa</name>
    <dbReference type="NCBI Taxonomy" id="3694"/>
    <lineage>
        <taxon>Eukaryota</taxon>
        <taxon>Viridiplantae</taxon>
        <taxon>Streptophyta</taxon>
        <taxon>Embryophyta</taxon>
        <taxon>Tracheophyta</taxon>
        <taxon>Spermatophyta</taxon>
        <taxon>Magnoliopsida</taxon>
        <taxon>eudicotyledons</taxon>
        <taxon>Gunneridae</taxon>
        <taxon>Pentapetalae</taxon>
        <taxon>rosids</taxon>
        <taxon>fabids</taxon>
        <taxon>Malpighiales</taxon>
        <taxon>Salicaceae</taxon>
        <taxon>Saliceae</taxon>
        <taxon>Populus</taxon>
    </lineage>
</organism>
<dbReference type="InParanoid" id="A0A3N7FGW2"/>
<name>A0A3N7FGW2_POPTR</name>
<keyword evidence="2" id="KW-1185">Reference proteome</keyword>